<dbReference type="Pfam" id="PF21365">
    <property type="entry name" value="Glyco_hydro_31_3rd"/>
    <property type="match status" value="1"/>
</dbReference>
<dbReference type="InterPro" id="IPR025887">
    <property type="entry name" value="Glyco_hydro_31_N_dom"/>
</dbReference>
<dbReference type="InterPro" id="IPR044112">
    <property type="entry name" value="YihQ_TIM-like"/>
</dbReference>
<keyword evidence="2" id="KW-0326">Glycosidase</keyword>
<feature type="domain" description="Glycoside hydrolase family 31 N-terminal" evidence="4">
    <location>
        <begin position="37"/>
        <end position="150"/>
    </location>
</feature>
<dbReference type="SUPFAM" id="SSF51445">
    <property type="entry name" value="(Trans)glycosidases"/>
    <property type="match status" value="1"/>
</dbReference>
<dbReference type="Gene3D" id="2.60.40.1180">
    <property type="entry name" value="Golgi alpha-mannosidase II"/>
    <property type="match status" value="1"/>
</dbReference>
<dbReference type="NCBIfam" id="NF007746">
    <property type="entry name" value="PRK10426.1"/>
    <property type="match status" value="1"/>
</dbReference>
<evidence type="ECO:0000313" key="6">
    <source>
        <dbReference type="EMBL" id="GLC29432.1"/>
    </source>
</evidence>
<name>A0ABQ5N2K2_9CLOT</name>
<feature type="domain" description="Glycosyl hydrolase family 31 C-terminal" evidence="5">
    <location>
        <begin position="571"/>
        <end position="653"/>
    </location>
</feature>
<dbReference type="PANTHER" id="PTHR46959">
    <property type="entry name" value="SULFOQUINOVOSIDASE"/>
    <property type="match status" value="1"/>
</dbReference>
<dbReference type="InterPro" id="IPR017853">
    <property type="entry name" value="GH"/>
</dbReference>
<gene>
    <name evidence="6" type="ORF">bsdE14_08420</name>
</gene>
<dbReference type="SUPFAM" id="SSF74650">
    <property type="entry name" value="Galactose mutarotase-like"/>
    <property type="match status" value="1"/>
</dbReference>
<dbReference type="RefSeq" id="WP_264848727.1">
    <property type="nucleotide sequence ID" value="NZ_BRXR01000001.1"/>
</dbReference>
<organism evidence="6 7">
    <name type="scientific">Clostridium omnivorum</name>
    <dbReference type="NCBI Taxonomy" id="1604902"/>
    <lineage>
        <taxon>Bacteria</taxon>
        <taxon>Bacillati</taxon>
        <taxon>Bacillota</taxon>
        <taxon>Clostridia</taxon>
        <taxon>Eubacteriales</taxon>
        <taxon>Clostridiaceae</taxon>
        <taxon>Clostridium</taxon>
    </lineage>
</organism>
<feature type="domain" description="Glycoside hydrolase family 31 TIM barrel" evidence="3">
    <location>
        <begin position="254"/>
        <end position="544"/>
    </location>
</feature>
<evidence type="ECO:0000259" key="4">
    <source>
        <dbReference type="Pfam" id="PF13802"/>
    </source>
</evidence>
<dbReference type="PANTHER" id="PTHR46959:SF2">
    <property type="entry name" value="SULFOQUINOVOSIDASE"/>
    <property type="match status" value="1"/>
</dbReference>
<dbReference type="CDD" id="cd14752">
    <property type="entry name" value="GH31_N"/>
    <property type="match status" value="1"/>
</dbReference>
<dbReference type="InterPro" id="IPR052990">
    <property type="entry name" value="Sulfoquinovosidase_GH31"/>
</dbReference>
<evidence type="ECO:0000259" key="3">
    <source>
        <dbReference type="Pfam" id="PF01055"/>
    </source>
</evidence>
<comment type="caution">
    <text evidence="6">The sequence shown here is derived from an EMBL/GenBank/DDBJ whole genome shotgun (WGS) entry which is preliminary data.</text>
</comment>
<proteinExistence type="inferred from homology"/>
<dbReference type="SUPFAM" id="SSF51011">
    <property type="entry name" value="Glycosyl hydrolase domain"/>
    <property type="match status" value="1"/>
</dbReference>
<evidence type="ECO:0000256" key="1">
    <source>
        <dbReference type="ARBA" id="ARBA00007806"/>
    </source>
</evidence>
<accession>A0ABQ5N2K2</accession>
<dbReference type="CDD" id="cd06594">
    <property type="entry name" value="GH31_glucosidase_YihQ"/>
    <property type="match status" value="1"/>
</dbReference>
<reference evidence="6 7" key="1">
    <citation type="journal article" date="2024" name="Int. J. Syst. Evol. Microbiol.">
        <title>Clostridium omnivorum sp. nov., isolated from anoxic soil under the treatment of reductive soil disinfestation.</title>
        <authorList>
            <person name="Ueki A."/>
            <person name="Tonouchi A."/>
            <person name="Kaku N."/>
            <person name="Honma S."/>
            <person name="Ueki K."/>
        </authorList>
    </citation>
    <scope>NUCLEOTIDE SEQUENCE [LARGE SCALE GENOMIC DNA]</scope>
    <source>
        <strain evidence="6 7">E14</strain>
    </source>
</reference>
<evidence type="ECO:0000313" key="7">
    <source>
        <dbReference type="Proteomes" id="UP001208567"/>
    </source>
</evidence>
<dbReference type="InterPro" id="IPR011013">
    <property type="entry name" value="Gal_mutarotase_sf_dom"/>
</dbReference>
<dbReference type="Gene3D" id="2.60.40.1760">
    <property type="entry name" value="glycosyl hydrolase (family 31)"/>
    <property type="match status" value="1"/>
</dbReference>
<dbReference type="Gene3D" id="3.20.20.80">
    <property type="entry name" value="Glycosidases"/>
    <property type="match status" value="1"/>
</dbReference>
<dbReference type="InterPro" id="IPR048395">
    <property type="entry name" value="Glyco_hydro_31_C"/>
</dbReference>
<comment type="similarity">
    <text evidence="1 2">Belongs to the glycosyl hydrolase 31 family.</text>
</comment>
<dbReference type="Pfam" id="PF13802">
    <property type="entry name" value="Gal_mutarotas_2"/>
    <property type="match status" value="1"/>
</dbReference>
<dbReference type="InterPro" id="IPR013780">
    <property type="entry name" value="Glyco_hydro_b"/>
</dbReference>
<protein>
    <submittedName>
        <fullName evidence="6">Alpha-glucosidase</fullName>
    </submittedName>
</protein>
<dbReference type="Pfam" id="PF01055">
    <property type="entry name" value="Glyco_hydro_31_2nd"/>
    <property type="match status" value="1"/>
</dbReference>
<keyword evidence="7" id="KW-1185">Reference proteome</keyword>
<sequence length="666" mass="77400">MKLIEHSNGFTLNYKNEVVIEHTEENPFIFVGKGHATYDMYRGNFKIEENIFERIPLINYKLENDDNVKLTMYTEGYKMLQLDFYEEAGRLICKLNTNDEAINRVWIRLYAEKEEKVYGLGEQFSYFNLRGKNFPLWVSEQGVGRNKQTYETFLADVEDKAGGDYYSTFFPEPTFVSSRKYFFHTDESSYMNFNFKENNYHELEFWHVPDKFIISRKDSFLELLEDITALLGRQAELPEWIYDGVILGIQGGTETCLDKVKKAKELGMPVAGIWAQDWEGKRITPFGKRLMWNWQWNEEMYPGLDTEIKKLSAEGIKFLGYANPYLAIEGNLFKEASGKGYIVKNHIGEDYLIDMGCFYAGVVDLTNPKAFEWYKNVIKVNLIDFGLAGWMADFGEYLPTDAVLYSGESAELLHNKWPALWARLNYEAVEERGKLGEVFFFMRAGFTGSQKYSTMMWAGDQNVNWSLDDGLASVIPAALSLGMCGVGLHHSDIGGYTTLYHMKRTKELMKRWIDFSAFTPMMRTHEGNRPDDNWQFDSDVDTLMHLARMGKVFNKLSPYTKALVKENSDKGIPVMRPVFLHYEEDETCYNLQYEYLYGRDILAAPVYKEGVEKWNVYLPKDNWVHIWTGEEFTGGEIEVEAKEGYPPIFYRKQSEYSKLFSEVGKI</sequence>
<evidence type="ECO:0000256" key="2">
    <source>
        <dbReference type="RuleBase" id="RU361185"/>
    </source>
</evidence>
<dbReference type="Proteomes" id="UP001208567">
    <property type="component" value="Unassembled WGS sequence"/>
</dbReference>
<evidence type="ECO:0000259" key="5">
    <source>
        <dbReference type="Pfam" id="PF21365"/>
    </source>
</evidence>
<keyword evidence="2" id="KW-0378">Hydrolase</keyword>
<dbReference type="EMBL" id="BRXR01000001">
    <property type="protein sequence ID" value="GLC29432.1"/>
    <property type="molecule type" value="Genomic_DNA"/>
</dbReference>
<dbReference type="InterPro" id="IPR000322">
    <property type="entry name" value="Glyco_hydro_31_TIM"/>
</dbReference>